<dbReference type="GO" id="GO:0006552">
    <property type="term" value="P:L-leucine catabolic process"/>
    <property type="evidence" value="ECO:0007669"/>
    <property type="project" value="TreeGrafter"/>
</dbReference>
<dbReference type="InterPro" id="IPR029045">
    <property type="entry name" value="ClpP/crotonase-like_dom_sf"/>
</dbReference>
<dbReference type="PROSITE" id="PS50980">
    <property type="entry name" value="COA_CT_NTER"/>
    <property type="match status" value="1"/>
</dbReference>
<dbReference type="Proteomes" id="UP000317998">
    <property type="component" value="Unassembled WGS sequence"/>
</dbReference>
<dbReference type="InterPro" id="IPR011762">
    <property type="entry name" value="COA_CT_N"/>
</dbReference>
<dbReference type="FunFam" id="3.90.226.10:FF:000007">
    <property type="entry name" value="Methylcrotonoyl-CoA carboxylase subunit beta"/>
    <property type="match status" value="1"/>
</dbReference>
<gene>
    <name evidence="5" type="ORF">FB562_0790</name>
</gene>
<dbReference type="EMBL" id="VFOM01000001">
    <property type="protein sequence ID" value="TQL47722.1"/>
    <property type="molecule type" value="Genomic_DNA"/>
</dbReference>
<feature type="domain" description="CoA carboxyltransferase N-terminal" evidence="3">
    <location>
        <begin position="22"/>
        <end position="278"/>
    </location>
</feature>
<comment type="similarity">
    <text evidence="1">Belongs to the AccD/PCCB family.</text>
</comment>
<evidence type="ECO:0000256" key="1">
    <source>
        <dbReference type="ARBA" id="ARBA00006102"/>
    </source>
</evidence>
<sequence length="535" mass="56910">MKTLQSRIDTSGEAFAANAVAQAALVDELRERLAAAALGGPESSRQRHVARGKLLPRERIDRLLDTGSPFLEIAPLAANGLYGDEVPGAGVVAGVGLVHGRPVLVIANDATVKGGSYHPLTVKKHLRAQEIALENRLPCICLVDSGGAFLPLQDEVFPDRDHFGRIFYNQARMSAAGIPQLAAVLGSCTAGGAYVPAMSDETVIVRGQGTIFLGGPPLVKAAIGEIVTAEELGGGEVHASVSGVVDHLAENDDHALQIMRDIVETLPAPLPDAWQRLESRPPLVDESQLYGAVPVDVQGQYDVREVIARLVDASEFHEFKAGYGETLVTGFARIDGHPVGIVANNGILFSESAQKGAHFIELCDQRGTPLVFLQNISGFMVGRDAEAGGIAKHGAKMVTAVATTRVPKLTVVIGGSFGAGNYSMCGRAYSPRFLWMWPAARVSVMGGPQAAAVLSTIRREQLEARGEEWSAEDEAAFRQPIAEQYERQGSPYYSTARLWDDGIIDPADTRRVLGLALGVCAGAPLPDPAFGLFRM</sequence>
<protein>
    <submittedName>
        <fullName evidence="5">3-methylcrotonyl-CoA carboxylase beta subunit</fullName>
    </submittedName>
</protein>
<evidence type="ECO:0000259" key="4">
    <source>
        <dbReference type="PROSITE" id="PS50989"/>
    </source>
</evidence>
<dbReference type="PANTHER" id="PTHR22855:SF13">
    <property type="entry name" value="METHYLCROTONOYL-COA CARBOXYLASE BETA CHAIN, MITOCHONDRIAL"/>
    <property type="match status" value="1"/>
</dbReference>
<name>A0A542YI23_9MICO</name>
<keyword evidence="6" id="KW-1185">Reference proteome</keyword>
<dbReference type="FunFam" id="3.90.226.10:FF:000004">
    <property type="entry name" value="Methylcrotonoyl-CoA carboxylase beta chain"/>
    <property type="match status" value="1"/>
</dbReference>
<proteinExistence type="inferred from homology"/>
<dbReference type="GO" id="GO:0004485">
    <property type="term" value="F:methylcrotonoyl-CoA carboxylase activity"/>
    <property type="evidence" value="ECO:0007669"/>
    <property type="project" value="TreeGrafter"/>
</dbReference>
<dbReference type="Pfam" id="PF01039">
    <property type="entry name" value="Carboxyl_trans"/>
    <property type="match status" value="1"/>
</dbReference>
<feature type="domain" description="CoA carboxyltransferase C-terminal" evidence="4">
    <location>
        <begin position="281"/>
        <end position="527"/>
    </location>
</feature>
<comment type="caution">
    <text evidence="5">The sequence shown here is derived from an EMBL/GenBank/DDBJ whole genome shotgun (WGS) entry which is preliminary data.</text>
</comment>
<dbReference type="PROSITE" id="PS50989">
    <property type="entry name" value="COA_CT_CTER"/>
    <property type="match status" value="1"/>
</dbReference>
<dbReference type="AlphaFoldDB" id="A0A542YI23"/>
<dbReference type="PANTHER" id="PTHR22855">
    <property type="entry name" value="ACETYL, PROPIONYL, PYRUVATE, AND GLUTACONYL CARBOXYLASE-RELATED"/>
    <property type="match status" value="1"/>
</dbReference>
<organism evidence="5 6">
    <name type="scientific">Homoserinimonas aerilata</name>
    <dbReference type="NCBI Taxonomy" id="1162970"/>
    <lineage>
        <taxon>Bacteria</taxon>
        <taxon>Bacillati</taxon>
        <taxon>Actinomycetota</taxon>
        <taxon>Actinomycetes</taxon>
        <taxon>Micrococcales</taxon>
        <taxon>Microbacteriaceae</taxon>
        <taxon>Homoserinimonas</taxon>
    </lineage>
</organism>
<accession>A0A542YI23</accession>
<evidence type="ECO:0000259" key="3">
    <source>
        <dbReference type="PROSITE" id="PS50980"/>
    </source>
</evidence>
<dbReference type="InterPro" id="IPR011763">
    <property type="entry name" value="COA_CT_C"/>
</dbReference>
<dbReference type="SUPFAM" id="SSF52096">
    <property type="entry name" value="ClpP/crotonase"/>
    <property type="match status" value="2"/>
</dbReference>
<evidence type="ECO:0000313" key="5">
    <source>
        <dbReference type="EMBL" id="TQL47722.1"/>
    </source>
</evidence>
<dbReference type="Gene3D" id="3.90.226.10">
    <property type="entry name" value="2-enoyl-CoA Hydratase, Chain A, domain 1"/>
    <property type="match status" value="2"/>
</dbReference>
<dbReference type="OrthoDB" id="9803706at2"/>
<dbReference type="RefSeq" id="WP_141879941.1">
    <property type="nucleotide sequence ID" value="NZ_VFOM01000001.1"/>
</dbReference>
<evidence type="ECO:0000256" key="2">
    <source>
        <dbReference type="ARBA" id="ARBA00046317"/>
    </source>
</evidence>
<evidence type="ECO:0000313" key="6">
    <source>
        <dbReference type="Proteomes" id="UP000317998"/>
    </source>
</evidence>
<dbReference type="InterPro" id="IPR045190">
    <property type="entry name" value="MCCB/AccD1-like"/>
</dbReference>
<dbReference type="GO" id="GO:1905202">
    <property type="term" value="C:methylcrotonoyl-CoA carboxylase complex"/>
    <property type="evidence" value="ECO:0007669"/>
    <property type="project" value="TreeGrafter"/>
</dbReference>
<reference evidence="5 6" key="1">
    <citation type="submission" date="2019-06" db="EMBL/GenBank/DDBJ databases">
        <title>Sequencing the genomes of 1000 actinobacteria strains.</title>
        <authorList>
            <person name="Klenk H.-P."/>
        </authorList>
    </citation>
    <scope>NUCLEOTIDE SEQUENCE [LARGE SCALE GENOMIC DNA]</scope>
    <source>
        <strain evidence="5 6">DSM 26477</strain>
    </source>
</reference>
<comment type="pathway">
    <text evidence="2">Amino-acid degradation; L-leucine degradation.</text>
</comment>
<dbReference type="InterPro" id="IPR034733">
    <property type="entry name" value="AcCoA_carboxyl_beta"/>
</dbReference>